<evidence type="ECO:0000313" key="7">
    <source>
        <dbReference type="EMBL" id="MCQ4166768.1"/>
    </source>
</evidence>
<dbReference type="InterPro" id="IPR002346">
    <property type="entry name" value="Mopterin_DH_FAD-bd"/>
</dbReference>
<keyword evidence="2" id="KW-0479">Metal-binding</keyword>
<dbReference type="PROSITE" id="PS51387">
    <property type="entry name" value="FAD_PCMH"/>
    <property type="match status" value="1"/>
</dbReference>
<dbReference type="InterPro" id="IPR036683">
    <property type="entry name" value="CO_DH_flav_C_dom_sf"/>
</dbReference>
<dbReference type="EC" id="1.17.1.4" evidence="7"/>
<dbReference type="PIRSF" id="PIRSF036557">
    <property type="entry name" value="XdhA_RC"/>
    <property type="match status" value="1"/>
</dbReference>
<proteinExistence type="predicted"/>
<dbReference type="InterPro" id="IPR016169">
    <property type="entry name" value="FAD-bd_PCMH_sub2"/>
</dbReference>
<protein>
    <submittedName>
        <fullName evidence="7">Xanthine dehydrogenase small subunit</fullName>
        <ecNumber evidence="7">1.17.1.4</ecNumber>
    </submittedName>
</protein>
<dbReference type="InterPro" id="IPR016166">
    <property type="entry name" value="FAD-bd_PCMH"/>
</dbReference>
<dbReference type="Pfam" id="PF01799">
    <property type="entry name" value="Fer2_2"/>
    <property type="match status" value="1"/>
</dbReference>
<dbReference type="Proteomes" id="UP001165498">
    <property type="component" value="Unassembled WGS sequence"/>
</dbReference>
<dbReference type="PANTHER" id="PTHR45444">
    <property type="entry name" value="XANTHINE DEHYDROGENASE"/>
    <property type="match status" value="1"/>
</dbReference>
<dbReference type="Pfam" id="PF00941">
    <property type="entry name" value="FAD_binding_5"/>
    <property type="match status" value="1"/>
</dbReference>
<dbReference type="InterPro" id="IPR001041">
    <property type="entry name" value="2Fe-2S_ferredoxin-type"/>
</dbReference>
<dbReference type="InterPro" id="IPR036010">
    <property type="entry name" value="2Fe-2S_ferredoxin-like_sf"/>
</dbReference>
<dbReference type="Gene3D" id="3.30.43.10">
    <property type="entry name" value="Uridine Diphospho-n-acetylenolpyruvylglucosamine Reductase, domain 2"/>
    <property type="match status" value="1"/>
</dbReference>
<evidence type="ECO:0000256" key="4">
    <source>
        <dbReference type="ARBA" id="ARBA00023002"/>
    </source>
</evidence>
<dbReference type="SUPFAM" id="SSF56176">
    <property type="entry name" value="FAD-binding/transporter-associated domain-like"/>
    <property type="match status" value="1"/>
</dbReference>
<sequence>MTTDCQFQLNRESVALRDTDPTESLLRWLKRRRLAGTKEGCADGDCGACTVALLETDAAGKAHYRAVNSCLLPMGALPGRCVFTVEALAADETCLHPVQQALVDCAGSQCGYCTPGFVMSLFAGYYGGELDDTTTEGNLCRCTGYRPIRAATQQLAALAPTADRFSAELEHAAQPGSAALGSYFSPATVDEALALRAQHADAAWIGGGTDLGVELSHGKRVAPVFIALDRIAELRQLHIGDDAVQIGAGVALSVLESRLAGLFPALDQMLPWFAARQVRNRATLGGNLGTASPIGDLLPVLLALDATVQVRSPQGARDLAIADFFLDYRKTARQPEELICAVTLPRRAHVLSAAYKVAKRQTDDISIVAAAFALELDAQRTVRHARLAYGGVAAIPRRARRVEDLLLGKVFDQALLGQALALLREEFQPLSDHRAGAGYRRALCASLFAKFAAEHLPGAAP</sequence>
<dbReference type="InterPro" id="IPR036884">
    <property type="entry name" value="2Fe-2S-bd_dom_sf"/>
</dbReference>
<dbReference type="InterPro" id="IPR016167">
    <property type="entry name" value="FAD-bd_PCMH_sub1"/>
</dbReference>
<gene>
    <name evidence="7" type="primary">xdhA</name>
    <name evidence="7" type="ORF">NM961_18810</name>
</gene>
<dbReference type="SUPFAM" id="SSF47741">
    <property type="entry name" value="CO dehydrogenase ISP C-domain like"/>
    <property type="match status" value="1"/>
</dbReference>
<evidence type="ECO:0000256" key="3">
    <source>
        <dbReference type="ARBA" id="ARBA00022827"/>
    </source>
</evidence>
<organism evidence="7 8">
    <name type="scientific">Tahibacter harae</name>
    <dbReference type="NCBI Taxonomy" id="2963937"/>
    <lineage>
        <taxon>Bacteria</taxon>
        <taxon>Pseudomonadati</taxon>
        <taxon>Pseudomonadota</taxon>
        <taxon>Gammaproteobacteria</taxon>
        <taxon>Lysobacterales</taxon>
        <taxon>Rhodanobacteraceae</taxon>
        <taxon>Tahibacter</taxon>
    </lineage>
</organism>
<evidence type="ECO:0000256" key="1">
    <source>
        <dbReference type="ARBA" id="ARBA00022630"/>
    </source>
</evidence>
<evidence type="ECO:0000256" key="5">
    <source>
        <dbReference type="ARBA" id="ARBA00023004"/>
    </source>
</evidence>
<name>A0ABT1QWW1_9GAMM</name>
<reference evidence="7" key="1">
    <citation type="submission" date="2022-07" db="EMBL/GenBank/DDBJ databases">
        <title>Tahibacter sp., a new gammaproteobacterium isolated from the silt sample collected at pig farm.</title>
        <authorList>
            <person name="Chen H."/>
        </authorList>
    </citation>
    <scope>NUCLEOTIDE SEQUENCE</scope>
    <source>
        <strain evidence="7">P2K</strain>
    </source>
</reference>
<dbReference type="GO" id="GO:0004854">
    <property type="term" value="F:xanthine dehydrogenase activity"/>
    <property type="evidence" value="ECO:0007669"/>
    <property type="project" value="UniProtKB-EC"/>
</dbReference>
<dbReference type="SMART" id="SM01092">
    <property type="entry name" value="CO_deh_flav_C"/>
    <property type="match status" value="1"/>
</dbReference>
<dbReference type="RefSeq" id="WP_255915958.1">
    <property type="nucleotide sequence ID" value="NZ_JANFQO010000021.1"/>
</dbReference>
<dbReference type="Gene3D" id="3.10.20.30">
    <property type="match status" value="1"/>
</dbReference>
<evidence type="ECO:0000259" key="6">
    <source>
        <dbReference type="PROSITE" id="PS51387"/>
    </source>
</evidence>
<dbReference type="InterPro" id="IPR014307">
    <property type="entry name" value="Xanthine_DH_ssu"/>
</dbReference>
<dbReference type="InterPro" id="IPR036318">
    <property type="entry name" value="FAD-bd_PCMH-like_sf"/>
</dbReference>
<dbReference type="Pfam" id="PF03450">
    <property type="entry name" value="CO_deh_flav_C"/>
    <property type="match status" value="1"/>
</dbReference>
<accession>A0ABT1QWW1</accession>
<dbReference type="SUPFAM" id="SSF55447">
    <property type="entry name" value="CO dehydrogenase flavoprotein C-terminal domain-like"/>
    <property type="match status" value="1"/>
</dbReference>
<dbReference type="InterPro" id="IPR005107">
    <property type="entry name" value="CO_DH_flav_C"/>
</dbReference>
<dbReference type="InterPro" id="IPR012675">
    <property type="entry name" value="Beta-grasp_dom_sf"/>
</dbReference>
<keyword evidence="4 7" id="KW-0560">Oxidoreductase</keyword>
<dbReference type="InterPro" id="IPR012175">
    <property type="entry name" value="Xanth_DH_ssu_bac"/>
</dbReference>
<keyword evidence="8" id="KW-1185">Reference proteome</keyword>
<dbReference type="NCBIfam" id="TIGR02963">
    <property type="entry name" value="xanthine_xdhA"/>
    <property type="match status" value="1"/>
</dbReference>
<dbReference type="InterPro" id="IPR006058">
    <property type="entry name" value="2Fe2S_fd_BS"/>
</dbReference>
<keyword evidence="1" id="KW-0285">Flavoprotein</keyword>
<dbReference type="PANTHER" id="PTHR45444:SF3">
    <property type="entry name" value="XANTHINE DEHYDROGENASE"/>
    <property type="match status" value="1"/>
</dbReference>
<keyword evidence="5" id="KW-0408">Iron</keyword>
<dbReference type="InterPro" id="IPR002888">
    <property type="entry name" value="2Fe-2S-bd"/>
</dbReference>
<dbReference type="Gene3D" id="3.30.465.10">
    <property type="match status" value="1"/>
</dbReference>
<feature type="domain" description="FAD-binding PCMH-type" evidence="6">
    <location>
        <begin position="175"/>
        <end position="349"/>
    </location>
</feature>
<dbReference type="Pfam" id="PF00111">
    <property type="entry name" value="Fer2"/>
    <property type="match status" value="1"/>
</dbReference>
<dbReference type="SUPFAM" id="SSF54292">
    <property type="entry name" value="2Fe-2S ferredoxin-like"/>
    <property type="match status" value="1"/>
</dbReference>
<dbReference type="EMBL" id="JANFQO010000021">
    <property type="protein sequence ID" value="MCQ4166768.1"/>
    <property type="molecule type" value="Genomic_DNA"/>
</dbReference>
<evidence type="ECO:0000256" key="2">
    <source>
        <dbReference type="ARBA" id="ARBA00022723"/>
    </source>
</evidence>
<evidence type="ECO:0000313" key="8">
    <source>
        <dbReference type="Proteomes" id="UP001165498"/>
    </source>
</evidence>
<keyword evidence="3" id="KW-0274">FAD</keyword>
<dbReference type="InterPro" id="IPR016208">
    <property type="entry name" value="Ald_Oxase/xanthine_DH-like"/>
</dbReference>
<comment type="caution">
    <text evidence="7">The sequence shown here is derived from an EMBL/GenBank/DDBJ whole genome shotgun (WGS) entry which is preliminary data.</text>
</comment>
<dbReference type="Gene3D" id="1.10.150.120">
    <property type="entry name" value="[2Fe-2S]-binding domain"/>
    <property type="match status" value="1"/>
</dbReference>
<dbReference type="Gene3D" id="3.30.390.50">
    <property type="entry name" value="CO dehydrogenase flavoprotein, C-terminal domain"/>
    <property type="match status" value="1"/>
</dbReference>
<dbReference type="PROSITE" id="PS00197">
    <property type="entry name" value="2FE2S_FER_1"/>
    <property type="match status" value="1"/>
</dbReference>